<organism evidence="1 2">
    <name type="scientific">Hypocrea jecorina (strain ATCC 56765 / BCRC 32924 / NRRL 11460 / Rut C-30)</name>
    <name type="common">Trichoderma reesei</name>
    <dbReference type="NCBI Taxonomy" id="1344414"/>
    <lineage>
        <taxon>Eukaryota</taxon>
        <taxon>Fungi</taxon>
        <taxon>Dikarya</taxon>
        <taxon>Ascomycota</taxon>
        <taxon>Pezizomycotina</taxon>
        <taxon>Sordariomycetes</taxon>
        <taxon>Hypocreomycetidae</taxon>
        <taxon>Hypocreales</taxon>
        <taxon>Hypocreaceae</taxon>
        <taxon>Trichoderma</taxon>
    </lineage>
</organism>
<proteinExistence type="predicted"/>
<dbReference type="EMBL" id="KI911139">
    <property type="protein sequence ID" value="ETS06277.1"/>
    <property type="molecule type" value="Genomic_DNA"/>
</dbReference>
<dbReference type="HOGENOM" id="CLU_2656224_0_0_1"/>
<evidence type="ECO:0000313" key="2">
    <source>
        <dbReference type="Proteomes" id="UP000024376"/>
    </source>
</evidence>
<sequence>MVGMLPEPIPPSTWGTCSLQPVLHPNQLYSTSHRQCHNLTASKDVTAAFISLSHPGRSNVKRKSLQLSNVKFTARQ</sequence>
<evidence type="ECO:0000313" key="1">
    <source>
        <dbReference type="EMBL" id="ETS06277.1"/>
    </source>
</evidence>
<gene>
    <name evidence="1" type="ORF">M419DRAFT_125707</name>
</gene>
<name>A0A024SKE2_HYPJR</name>
<dbReference type="Proteomes" id="UP000024376">
    <property type="component" value="Unassembled WGS sequence"/>
</dbReference>
<reference evidence="2" key="1">
    <citation type="journal article" date="2013" name="Ind. Biotechnol.">
        <title>Comparative genomics analysis of Trichoderma reesei strains.</title>
        <authorList>
            <person name="Koike H."/>
            <person name="Aerts A."/>
            <person name="LaButti K."/>
            <person name="Grigoriev I.V."/>
            <person name="Baker S.E."/>
        </authorList>
    </citation>
    <scope>NUCLEOTIDE SEQUENCE [LARGE SCALE GENOMIC DNA]</scope>
    <source>
        <strain evidence="2">ATCC 56765 / BCRC 32924 / NRRL 11460 / Rut C-30</strain>
    </source>
</reference>
<accession>A0A024SKE2</accession>
<dbReference type="AlphaFoldDB" id="A0A024SKE2"/>
<protein>
    <submittedName>
        <fullName evidence="1">Uncharacterized protein</fullName>
    </submittedName>
</protein>
<dbReference type="KEGG" id="trr:M419DRAFT_125707"/>